<dbReference type="VEuPathDB" id="VectorBase:ISCI017994"/>
<dbReference type="HOGENOM" id="CLU_3126671_0_0_1"/>
<dbReference type="Gene3D" id="3.30.590.10">
    <property type="entry name" value="Glutamine synthetase/guanido kinase, catalytic domain"/>
    <property type="match status" value="1"/>
</dbReference>
<dbReference type="AlphaFoldDB" id="B7PHL7"/>
<organism>
    <name type="scientific">Ixodes scapularis</name>
    <name type="common">Black-legged tick</name>
    <name type="synonym">Deer tick</name>
    <dbReference type="NCBI Taxonomy" id="6945"/>
    <lineage>
        <taxon>Eukaryota</taxon>
        <taxon>Metazoa</taxon>
        <taxon>Ecdysozoa</taxon>
        <taxon>Arthropoda</taxon>
        <taxon>Chelicerata</taxon>
        <taxon>Arachnida</taxon>
        <taxon>Acari</taxon>
        <taxon>Parasitiformes</taxon>
        <taxon>Ixodida</taxon>
        <taxon>Ixodoidea</taxon>
        <taxon>Ixodidae</taxon>
        <taxon>Ixodinae</taxon>
        <taxon>Ixodes</taxon>
    </lineage>
</organism>
<dbReference type="STRING" id="6945.B7PHL7"/>
<dbReference type="EMBL" id="DS714111">
    <property type="protein sequence ID" value="EEC06089.1"/>
    <property type="molecule type" value="Genomic_DNA"/>
</dbReference>
<evidence type="ECO:0000313" key="3">
    <source>
        <dbReference type="Proteomes" id="UP000001555"/>
    </source>
</evidence>
<dbReference type="Proteomes" id="UP000001555">
    <property type="component" value="Unassembled WGS sequence"/>
</dbReference>
<sequence>MEKKTQQQLIDDHFLFKEGERFLQAAIAAIKPMRSLPLELGEGGGICGER</sequence>
<gene>
    <name evidence="1" type="ORF">IscW_ISCW017994</name>
</gene>
<proteinExistence type="predicted"/>
<keyword evidence="3" id="KW-1185">Reference proteome</keyword>
<protein>
    <submittedName>
        <fullName evidence="1 2">Uncharacterized protein</fullName>
    </submittedName>
</protein>
<reference evidence="2" key="2">
    <citation type="submission" date="2020-05" db="UniProtKB">
        <authorList>
            <consortium name="EnsemblMetazoa"/>
        </authorList>
    </citation>
    <scope>IDENTIFICATION</scope>
    <source>
        <strain evidence="2">wikel</strain>
    </source>
</reference>
<dbReference type="EMBL" id="ABJB010455414">
    <property type="status" value="NOT_ANNOTATED_CDS"/>
    <property type="molecule type" value="Genomic_DNA"/>
</dbReference>
<evidence type="ECO:0000313" key="2">
    <source>
        <dbReference type="EnsemblMetazoa" id="ISCW017994-PA"/>
    </source>
</evidence>
<dbReference type="PaxDb" id="6945-B7PHL7"/>
<dbReference type="EnsemblMetazoa" id="ISCW017994-RA">
    <property type="protein sequence ID" value="ISCW017994-PA"/>
    <property type="gene ID" value="ISCW017994"/>
</dbReference>
<dbReference type="VEuPathDB" id="VectorBase:ISCW017994"/>
<evidence type="ECO:0000313" key="1">
    <source>
        <dbReference type="EMBL" id="EEC06089.1"/>
    </source>
</evidence>
<name>B7PHL7_IXOSC</name>
<accession>B7PHL7</accession>
<reference evidence="1 3" key="1">
    <citation type="submission" date="2008-03" db="EMBL/GenBank/DDBJ databases">
        <title>Annotation of Ixodes scapularis.</title>
        <authorList>
            <consortium name="Ixodes scapularis Genome Project Consortium"/>
            <person name="Caler E."/>
            <person name="Hannick L.I."/>
            <person name="Bidwell S."/>
            <person name="Joardar V."/>
            <person name="Thiagarajan M."/>
            <person name="Amedeo P."/>
            <person name="Galinsky K.J."/>
            <person name="Schobel S."/>
            <person name="Inman J."/>
            <person name="Hostetler J."/>
            <person name="Miller J."/>
            <person name="Hammond M."/>
            <person name="Megy K."/>
            <person name="Lawson D."/>
            <person name="Kodira C."/>
            <person name="Sutton G."/>
            <person name="Meyer J."/>
            <person name="Hill C.A."/>
            <person name="Birren B."/>
            <person name="Nene V."/>
            <person name="Collins F."/>
            <person name="Alarcon-Chaidez F."/>
            <person name="Wikel S."/>
            <person name="Strausberg R."/>
        </authorList>
    </citation>
    <scope>NUCLEOTIDE SEQUENCE [LARGE SCALE GENOMIC DNA]</scope>
    <source>
        <strain evidence="3">Wikel</strain>
        <strain evidence="1">Wikel colony</strain>
    </source>
</reference>
<dbReference type="InParanoid" id="B7PHL7"/>